<organism evidence="7 8">
    <name type="scientific">Salmo trutta</name>
    <name type="common">Brown trout</name>
    <dbReference type="NCBI Taxonomy" id="8032"/>
    <lineage>
        <taxon>Eukaryota</taxon>
        <taxon>Metazoa</taxon>
        <taxon>Chordata</taxon>
        <taxon>Craniata</taxon>
        <taxon>Vertebrata</taxon>
        <taxon>Euteleostomi</taxon>
        <taxon>Actinopterygii</taxon>
        <taxon>Neopterygii</taxon>
        <taxon>Teleostei</taxon>
        <taxon>Protacanthopterygii</taxon>
        <taxon>Salmoniformes</taxon>
        <taxon>Salmonidae</taxon>
        <taxon>Salmoninae</taxon>
        <taxon>Salmo</taxon>
    </lineage>
</organism>
<evidence type="ECO:0000313" key="7">
    <source>
        <dbReference type="Ensembl" id="ENSSTUP00000058112.1"/>
    </source>
</evidence>
<dbReference type="Gene3D" id="3.30.70.270">
    <property type="match status" value="2"/>
</dbReference>
<dbReference type="InterPro" id="IPR050951">
    <property type="entry name" value="Retrovirus_Pol_polyprotein"/>
</dbReference>
<evidence type="ECO:0000256" key="3">
    <source>
        <dbReference type="ARBA" id="ARBA00039658"/>
    </source>
</evidence>
<reference evidence="7" key="2">
    <citation type="submission" date="2025-09" db="UniProtKB">
        <authorList>
            <consortium name="Ensembl"/>
        </authorList>
    </citation>
    <scope>IDENTIFICATION</scope>
</reference>
<dbReference type="Pfam" id="PF00665">
    <property type="entry name" value="rve"/>
    <property type="match status" value="1"/>
</dbReference>
<dbReference type="FunFam" id="3.30.420.10:FF:000032">
    <property type="entry name" value="Retrovirus-related Pol polyprotein from transposon 297-like Protein"/>
    <property type="match status" value="1"/>
</dbReference>
<feature type="domain" description="Reverse transcriptase" evidence="5">
    <location>
        <begin position="203"/>
        <end position="382"/>
    </location>
</feature>
<dbReference type="GO" id="GO:0003676">
    <property type="term" value="F:nucleic acid binding"/>
    <property type="evidence" value="ECO:0007669"/>
    <property type="project" value="InterPro"/>
</dbReference>
<dbReference type="OMA" id="YNVEVHE"/>
<dbReference type="PANTHER" id="PTHR37984">
    <property type="entry name" value="PROTEIN CBG26694"/>
    <property type="match status" value="1"/>
</dbReference>
<dbReference type="InterPro" id="IPR000477">
    <property type="entry name" value="RT_dom"/>
</dbReference>
<dbReference type="FunFam" id="3.10.20.370:FF:000001">
    <property type="entry name" value="Retrovirus-related Pol polyprotein from transposon 17.6-like protein"/>
    <property type="match status" value="1"/>
</dbReference>
<dbReference type="InterPro" id="IPR041577">
    <property type="entry name" value="RT_RNaseH_2"/>
</dbReference>
<dbReference type="InterPro" id="IPR041588">
    <property type="entry name" value="Integrase_H2C2"/>
</dbReference>
<name>A0A674AGU0_SALTR</name>
<dbReference type="PANTHER" id="PTHR37984:SF15">
    <property type="entry name" value="INTEGRASE CATALYTIC DOMAIN-CONTAINING PROTEIN"/>
    <property type="match status" value="1"/>
</dbReference>
<dbReference type="CDD" id="cd09274">
    <property type="entry name" value="RNase_HI_RT_Ty3"/>
    <property type="match status" value="1"/>
</dbReference>
<dbReference type="InParanoid" id="A0A674AGU0"/>
<evidence type="ECO:0000313" key="8">
    <source>
        <dbReference type="Proteomes" id="UP000472277"/>
    </source>
</evidence>
<dbReference type="FunFam" id="1.10.340.70:FF:000001">
    <property type="entry name" value="Retrovirus-related Pol polyprotein from transposon gypsy-like Protein"/>
    <property type="match status" value="1"/>
</dbReference>
<feature type="domain" description="Integrase catalytic" evidence="6">
    <location>
        <begin position="883"/>
        <end position="1041"/>
    </location>
</feature>
<dbReference type="GO" id="GO:0004523">
    <property type="term" value="F:RNA-DNA hybrid ribonuclease activity"/>
    <property type="evidence" value="ECO:0007669"/>
    <property type="project" value="UniProtKB-EC"/>
</dbReference>
<feature type="compositionally biased region" description="Basic and acidic residues" evidence="4">
    <location>
        <begin position="1220"/>
        <end position="1229"/>
    </location>
</feature>
<dbReference type="InterPro" id="IPR036397">
    <property type="entry name" value="RNaseH_sf"/>
</dbReference>
<dbReference type="Proteomes" id="UP000472277">
    <property type="component" value="Chromosome 15"/>
</dbReference>
<evidence type="ECO:0000259" key="5">
    <source>
        <dbReference type="PROSITE" id="PS50878"/>
    </source>
</evidence>
<reference evidence="7" key="1">
    <citation type="submission" date="2025-08" db="UniProtKB">
        <authorList>
            <consortium name="Ensembl"/>
        </authorList>
    </citation>
    <scope>IDENTIFICATION</scope>
</reference>
<dbReference type="SUPFAM" id="SSF53098">
    <property type="entry name" value="Ribonuclease H-like"/>
    <property type="match status" value="1"/>
</dbReference>
<evidence type="ECO:0000259" key="6">
    <source>
        <dbReference type="PROSITE" id="PS50994"/>
    </source>
</evidence>
<dbReference type="SUPFAM" id="SSF56672">
    <property type="entry name" value="DNA/RNA polymerases"/>
    <property type="match status" value="1"/>
</dbReference>
<accession>A0A674AGU0</accession>
<proteinExistence type="inferred from homology"/>
<evidence type="ECO:0000256" key="2">
    <source>
        <dbReference type="ARBA" id="ARBA00012180"/>
    </source>
</evidence>
<dbReference type="Gene3D" id="1.10.340.70">
    <property type="match status" value="1"/>
</dbReference>
<dbReference type="Gene3D" id="3.30.420.10">
    <property type="entry name" value="Ribonuclease H-like superfamily/Ribonuclease H"/>
    <property type="match status" value="1"/>
</dbReference>
<dbReference type="InterPro" id="IPR043502">
    <property type="entry name" value="DNA/RNA_pol_sf"/>
</dbReference>
<dbReference type="CDD" id="cd01647">
    <property type="entry name" value="RT_LTR"/>
    <property type="match status" value="1"/>
</dbReference>
<protein>
    <recommendedName>
        <fullName evidence="3">Gypsy retrotransposon integrase-like protein 1</fullName>
        <ecNumber evidence="2">3.1.26.4</ecNumber>
    </recommendedName>
</protein>
<dbReference type="PROSITE" id="PS50878">
    <property type="entry name" value="RT_POL"/>
    <property type="match status" value="1"/>
</dbReference>
<dbReference type="InterPro" id="IPR043128">
    <property type="entry name" value="Rev_trsase/Diguanyl_cyclase"/>
</dbReference>
<dbReference type="Gene3D" id="3.10.10.10">
    <property type="entry name" value="HIV Type 1 Reverse Transcriptase, subunit A, domain 1"/>
    <property type="match status" value="1"/>
</dbReference>
<dbReference type="Pfam" id="PF17919">
    <property type="entry name" value="RT_RNaseH_2"/>
    <property type="match status" value="1"/>
</dbReference>
<dbReference type="InterPro" id="IPR012337">
    <property type="entry name" value="RNaseH-like_sf"/>
</dbReference>
<sequence>MYPQAVLSLLSLRGHAQGQKNILVGRTVATLWSDGWVPVKVINPSPKPVTVRRNAKIVDVFPCMALEDFDTDYIDGPTVKPVPLVQQVHKMDDNPDFDNGSGDSLTVDSTVNPHRVTSEVLHELGLGDIDIESTQLSQQCKARLVQLIARYESIFSRHKLDCGKATGYVHRIRLSDTKPFRLPYRRLSPNHYDKLRQALDEMEEREIIRKSSSEYASPLVLVWKKSGDLRLCTDFRWLNARTVKDAHPLPHQADALAALGGNAFFSTMDLTSGYYNVEVHEDDKKFTAFTSPFGLYEYNRLPQGLCNSPATFMRMMLSIFGDKIFSSLLCYLDDVLVFAPTEELGLQRLESVFERLKAHNLKLSPKKCHFMKRSVRFLGHVISEGGVATDPEKVTAITGMTEKDLMEDNTDVPSQGKIRSFLGMIVYYQQFIEGCSTIAKPLHGLTTGTKAPRHGKGKRKRGIHRKLTAADWTGECKQAFSQLKQALLDQVMLAHPDFSRPFLLSVDASSNGLGAVLSQVPEDGSAARPVAFASKSLTYAQSKYPAHRLEFFALRWAVCEKFSHWLRGKPFTVWTDNNPLTYILSKPKLDACEQRWVAKLAPFEFDIKYIPGPKNVIADALSRQPFVQPSALHRITRVPYKALLEEAAGVRAEKVQDVFRWSTHPFDLESCSPSIEADACEIVMDCQTSSYPSPGSLSKEAVSAVLRSQGEAGLQNCALLLPQLTQSLVPSEMSDVRVLSRDDLISKQRQDDALARVVFYVDRGRRPSRRERGHEPLEALRILKTWEKLTLKMGVLYRVTKSLLSKKKTYQYVVPTSMRATVLKGVHDEAGHQGQQRTLYLTRQRFFWHGLESDVREYVKTCKRCVFSKAPEPEARAPLENIITTEPLELVCVDFWSAEDSNNKSLDVLVVTDHFTKMAHAFLCPNQSAKAVALQLWNNIFCVYGFPRRIHSDQGANFESKLIAELLSAAGVQKSHTTPYHPMGNGGVERFNRTLGNMIRALPTRAKHRWPQKLKSLTFSYNCTVHETTGYAPFQLMLGRTPRLPVDMMFGTVLQDSEVVDYDEYIKSLTRDLREAMETVQVSATKQLKRHAGLYNRKIRGAPVEVGDRVLLANKGERGKRKLADRWENNLYIVTEKNSDIHIFNIQNMSTGQEKTVHRNLIMPINFLPLPDTALETPNMGDREDPSEEMEDSSVNDIPEMDIGERTGVWVSEQTSGEAQPEHSEKETPDVLEDGPLARDPQNSPHSEGATGGTSVSELTFGEEMSEPSEEERHSEDAAGSTSSSNSHRTLDLDYPPTVKSDPPVVVVGEQIKRNNSVRPVSSGAGRVKKRPVRLIETMQTQRVFHTEFIRIPVWV</sequence>
<feature type="region of interest" description="Disordered" evidence="4">
    <location>
        <begin position="1171"/>
        <end position="1302"/>
    </location>
</feature>
<dbReference type="Ensembl" id="ENSSTUT00000060984.1">
    <property type="protein sequence ID" value="ENSSTUP00000058112.1"/>
    <property type="gene ID" value="ENSSTUG00000024883.1"/>
</dbReference>
<feature type="compositionally biased region" description="Acidic residues" evidence="4">
    <location>
        <begin position="1185"/>
        <end position="1202"/>
    </location>
</feature>
<dbReference type="EC" id="3.1.26.4" evidence="2"/>
<dbReference type="Pfam" id="PF00078">
    <property type="entry name" value="RVT_1"/>
    <property type="match status" value="1"/>
</dbReference>
<dbReference type="Gene3D" id="3.10.20.370">
    <property type="match status" value="1"/>
</dbReference>
<dbReference type="InterPro" id="IPR001584">
    <property type="entry name" value="Integrase_cat-core"/>
</dbReference>
<dbReference type="GO" id="GO:0015074">
    <property type="term" value="P:DNA integration"/>
    <property type="evidence" value="ECO:0007669"/>
    <property type="project" value="InterPro"/>
</dbReference>
<dbReference type="PROSITE" id="PS50994">
    <property type="entry name" value="INTEGRASE"/>
    <property type="match status" value="1"/>
</dbReference>
<evidence type="ECO:0000256" key="1">
    <source>
        <dbReference type="ARBA" id="ARBA00010879"/>
    </source>
</evidence>
<evidence type="ECO:0000256" key="4">
    <source>
        <dbReference type="SAM" id="MobiDB-lite"/>
    </source>
</evidence>
<dbReference type="GeneTree" id="ENSGT01100000263500"/>
<keyword evidence="8" id="KW-1185">Reference proteome</keyword>
<dbReference type="Pfam" id="PF17921">
    <property type="entry name" value="Integrase_H2C2"/>
    <property type="match status" value="1"/>
</dbReference>
<comment type="similarity">
    <text evidence="1">Belongs to the beta type-B retroviral polymerase family. HERV class-II K(HML-2) pol subfamily.</text>
</comment>